<evidence type="ECO:0000256" key="1">
    <source>
        <dbReference type="SAM" id="Phobius"/>
    </source>
</evidence>
<sequence length="232" mass="26442">MVRLSDDDVRRVVASSDPYQVLGVKRGASEEEVKAAYRRLILKFHPDRFKTEEAKLFAEAITEKLNEAYKKIREPQKAEVKQEVVSVRKTRRLEVDTKVAASATLCASFAFHIFFFIRALSGSVDPLLLGIEGVNIWGPTLFTVDLVSDRARAAPPLLSVLFTFIFVFYFLPRMTDEWGAASWYDATLFVISLMLYFVSAPLAYARVKDSPAFMFFMSFLIPFIAYLLMLHI</sequence>
<dbReference type="EMBL" id="NEXE01000257">
    <property type="protein sequence ID" value="PSN85052.1"/>
    <property type="molecule type" value="Genomic_DNA"/>
</dbReference>
<keyword evidence="1" id="KW-0812">Transmembrane</keyword>
<dbReference type="Gene3D" id="1.10.287.110">
    <property type="entry name" value="DnaJ domain"/>
    <property type="match status" value="1"/>
</dbReference>
<dbReference type="InterPro" id="IPR001623">
    <property type="entry name" value="DnaJ_domain"/>
</dbReference>
<dbReference type="PROSITE" id="PS50076">
    <property type="entry name" value="DNAJ_2"/>
    <property type="match status" value="1"/>
</dbReference>
<name>A0A2R6AF91_9ARCH</name>
<dbReference type="Pfam" id="PF00226">
    <property type="entry name" value="DnaJ"/>
    <property type="match status" value="1"/>
</dbReference>
<feature type="transmembrane region" description="Helical" evidence="1">
    <location>
        <begin position="99"/>
        <end position="120"/>
    </location>
</feature>
<dbReference type="AlphaFoldDB" id="A0A2R6AF91"/>
<protein>
    <recommendedName>
        <fullName evidence="2">J domain-containing protein</fullName>
    </recommendedName>
</protein>
<organism evidence="3 4">
    <name type="scientific">Candidatus Marsarchaeota G2 archaeon OSP_D</name>
    <dbReference type="NCBI Taxonomy" id="1978157"/>
    <lineage>
        <taxon>Archaea</taxon>
        <taxon>Candidatus Marsarchaeota</taxon>
        <taxon>Candidatus Marsarchaeota group 2</taxon>
    </lineage>
</organism>
<feature type="domain" description="J" evidence="2">
    <location>
        <begin position="17"/>
        <end position="77"/>
    </location>
</feature>
<reference evidence="3 4" key="1">
    <citation type="submission" date="2017-04" db="EMBL/GenBank/DDBJ databases">
        <title>Novel microbial lineages endemic to geothermal iron-oxide mats fill important gaps in the evolutionary history of Archaea.</title>
        <authorList>
            <person name="Jay Z.J."/>
            <person name="Beam J.P."/>
            <person name="Dlakic M."/>
            <person name="Rusch D.B."/>
            <person name="Kozubal M.A."/>
            <person name="Inskeep W.P."/>
        </authorList>
    </citation>
    <scope>NUCLEOTIDE SEQUENCE [LARGE SCALE GENOMIC DNA]</scope>
    <source>
        <strain evidence="3">OSP_D</strain>
    </source>
</reference>
<dbReference type="InterPro" id="IPR050817">
    <property type="entry name" value="DjlA_DnaK_co-chaperone"/>
</dbReference>
<feature type="transmembrane region" description="Helical" evidence="1">
    <location>
        <begin position="211"/>
        <end position="230"/>
    </location>
</feature>
<dbReference type="SMART" id="SM00271">
    <property type="entry name" value="DnaJ"/>
    <property type="match status" value="1"/>
</dbReference>
<keyword evidence="1" id="KW-1133">Transmembrane helix</keyword>
<comment type="caution">
    <text evidence="3">The sequence shown here is derived from an EMBL/GenBank/DDBJ whole genome shotgun (WGS) entry which is preliminary data.</text>
</comment>
<feature type="transmembrane region" description="Helical" evidence="1">
    <location>
        <begin position="183"/>
        <end position="205"/>
    </location>
</feature>
<feature type="transmembrane region" description="Helical" evidence="1">
    <location>
        <begin position="153"/>
        <end position="171"/>
    </location>
</feature>
<dbReference type="SUPFAM" id="SSF46565">
    <property type="entry name" value="Chaperone J-domain"/>
    <property type="match status" value="1"/>
</dbReference>
<proteinExistence type="predicted"/>
<gene>
    <name evidence="3" type="ORF">B9Q03_12590</name>
</gene>
<accession>A0A2R6AF91</accession>
<dbReference type="PANTHER" id="PTHR24074">
    <property type="entry name" value="CO-CHAPERONE PROTEIN DJLA"/>
    <property type="match status" value="1"/>
</dbReference>
<evidence type="ECO:0000313" key="4">
    <source>
        <dbReference type="Proteomes" id="UP000240322"/>
    </source>
</evidence>
<evidence type="ECO:0000259" key="2">
    <source>
        <dbReference type="PROSITE" id="PS50076"/>
    </source>
</evidence>
<keyword evidence="1" id="KW-0472">Membrane</keyword>
<dbReference type="InterPro" id="IPR036869">
    <property type="entry name" value="J_dom_sf"/>
</dbReference>
<dbReference type="Proteomes" id="UP000240322">
    <property type="component" value="Unassembled WGS sequence"/>
</dbReference>
<dbReference type="CDD" id="cd06257">
    <property type="entry name" value="DnaJ"/>
    <property type="match status" value="1"/>
</dbReference>
<dbReference type="PRINTS" id="PR00625">
    <property type="entry name" value="JDOMAIN"/>
</dbReference>
<evidence type="ECO:0000313" key="3">
    <source>
        <dbReference type="EMBL" id="PSN85052.1"/>
    </source>
</evidence>